<dbReference type="PATRIC" id="fig|271.14.peg.1644"/>
<sequence>MVRPYRFRLEEFFRLPLPERGVELLKGEIYQMAPIGPRHAYTVNRWNRVLQEAFPQLLVQVQGPLVLPPDTYLEPDLLLLKPADYSRRLPEPEDAYLAVEVAESSLDYDLNKKLPLYAQGGVPEVWVQDLLGGRLLLFRTPEGDHYREQIWVKPGERVAPLAFPEVPLEVPW</sequence>
<organism evidence="2 3">
    <name type="scientific">Thermus aquaticus</name>
    <dbReference type="NCBI Taxonomy" id="271"/>
    <lineage>
        <taxon>Bacteria</taxon>
        <taxon>Thermotogati</taxon>
        <taxon>Deinococcota</taxon>
        <taxon>Deinococci</taxon>
        <taxon>Thermales</taxon>
        <taxon>Thermaceae</taxon>
        <taxon>Thermus</taxon>
    </lineage>
</organism>
<dbReference type="RefSeq" id="WP_053767953.1">
    <property type="nucleotide sequence ID" value="NZ_LHCI01000106.1"/>
</dbReference>
<dbReference type="InterPro" id="IPR008538">
    <property type="entry name" value="Uma2"/>
</dbReference>
<dbReference type="EMBL" id="LHCI01000106">
    <property type="protein sequence ID" value="KOX90379.1"/>
    <property type="molecule type" value="Genomic_DNA"/>
</dbReference>
<dbReference type="PANTHER" id="PTHR35400:SF1">
    <property type="entry name" value="SLR1083 PROTEIN"/>
    <property type="match status" value="1"/>
</dbReference>
<reference evidence="2 3" key="1">
    <citation type="submission" date="2015-07" db="EMBL/GenBank/DDBJ databases">
        <authorList>
            <person name="Noorani M."/>
        </authorList>
    </citation>
    <scope>NUCLEOTIDE SEQUENCE [LARGE SCALE GENOMIC DNA]</scope>
    <source>
        <strain evidence="3">ATCC 25104 / DSM 625 / JCM 10724 / NBRC 103206 / NCIMB 11243 / YT-1</strain>
    </source>
</reference>
<evidence type="ECO:0000259" key="1">
    <source>
        <dbReference type="Pfam" id="PF05685"/>
    </source>
</evidence>
<feature type="domain" description="Putative restriction endonuclease" evidence="1">
    <location>
        <begin position="9"/>
        <end position="168"/>
    </location>
</feature>
<dbReference type="PANTHER" id="PTHR35400">
    <property type="entry name" value="SLR1083 PROTEIN"/>
    <property type="match status" value="1"/>
</dbReference>
<accession>A0A0M9AEH3</accession>
<dbReference type="InterPro" id="IPR011335">
    <property type="entry name" value="Restrct_endonuc-II-like"/>
</dbReference>
<proteinExistence type="predicted"/>
<dbReference type="CDD" id="cd06260">
    <property type="entry name" value="DUF820-like"/>
    <property type="match status" value="1"/>
</dbReference>
<name>A0A0M9AEH3_THEAQ</name>
<dbReference type="Pfam" id="PF05685">
    <property type="entry name" value="Uma2"/>
    <property type="match status" value="1"/>
</dbReference>
<dbReference type="Proteomes" id="UP000037685">
    <property type="component" value="Unassembled WGS sequence"/>
</dbReference>
<evidence type="ECO:0000313" key="3">
    <source>
        <dbReference type="Proteomes" id="UP000037685"/>
    </source>
</evidence>
<dbReference type="SUPFAM" id="SSF52980">
    <property type="entry name" value="Restriction endonuclease-like"/>
    <property type="match status" value="1"/>
</dbReference>
<dbReference type="Gene3D" id="3.90.1570.10">
    <property type="entry name" value="tt1808, chain A"/>
    <property type="match status" value="1"/>
</dbReference>
<evidence type="ECO:0000313" key="2">
    <source>
        <dbReference type="EMBL" id="KOX90379.1"/>
    </source>
</evidence>
<dbReference type="InterPro" id="IPR012296">
    <property type="entry name" value="Nuclease_put_TT1808"/>
</dbReference>
<gene>
    <name evidence="2" type="ORF">BVI061214_01569</name>
</gene>
<dbReference type="AlphaFoldDB" id="A0A0M9AEH3"/>
<protein>
    <recommendedName>
        <fullName evidence="1">Putative restriction endonuclease domain-containing protein</fullName>
    </recommendedName>
</protein>
<comment type="caution">
    <text evidence="2">The sequence shown here is derived from an EMBL/GenBank/DDBJ whole genome shotgun (WGS) entry which is preliminary data.</text>
</comment>